<dbReference type="Proteomes" id="UP001465976">
    <property type="component" value="Unassembled WGS sequence"/>
</dbReference>
<evidence type="ECO:0000256" key="1">
    <source>
        <dbReference type="SAM" id="MobiDB-lite"/>
    </source>
</evidence>
<evidence type="ECO:0000313" key="2">
    <source>
        <dbReference type="EMBL" id="KAL0571475.1"/>
    </source>
</evidence>
<name>A0ABR3F8D2_9AGAR</name>
<feature type="region of interest" description="Disordered" evidence="1">
    <location>
        <begin position="75"/>
        <end position="94"/>
    </location>
</feature>
<dbReference type="EMBL" id="JBAHYK010000764">
    <property type="protein sequence ID" value="KAL0571475.1"/>
    <property type="molecule type" value="Genomic_DNA"/>
</dbReference>
<protein>
    <submittedName>
        <fullName evidence="2">Uncharacterized protein</fullName>
    </submittedName>
</protein>
<organism evidence="2 3">
    <name type="scientific">Marasmius crinis-equi</name>
    <dbReference type="NCBI Taxonomy" id="585013"/>
    <lineage>
        <taxon>Eukaryota</taxon>
        <taxon>Fungi</taxon>
        <taxon>Dikarya</taxon>
        <taxon>Basidiomycota</taxon>
        <taxon>Agaricomycotina</taxon>
        <taxon>Agaricomycetes</taxon>
        <taxon>Agaricomycetidae</taxon>
        <taxon>Agaricales</taxon>
        <taxon>Marasmiineae</taxon>
        <taxon>Marasmiaceae</taxon>
        <taxon>Marasmius</taxon>
    </lineage>
</organism>
<evidence type="ECO:0000313" key="3">
    <source>
        <dbReference type="Proteomes" id="UP001465976"/>
    </source>
</evidence>
<keyword evidence="3" id="KW-1185">Reference proteome</keyword>
<comment type="caution">
    <text evidence="2">The sequence shown here is derived from an EMBL/GenBank/DDBJ whole genome shotgun (WGS) entry which is preliminary data.</text>
</comment>
<sequence>MPAQLATYSQPACYDYSGPFALFRYHKNKEAIKVKSLGVADNVSGGEERRERSGLPCEWVSEEPIAAKQQMEKARTTAAEGDDEEYKPVQTEFGNPPIRPKDLFVASTSGLLLFKLAVNKETSSSVALAAW</sequence>
<reference evidence="2 3" key="1">
    <citation type="submission" date="2024-02" db="EMBL/GenBank/DDBJ databases">
        <title>A draft genome for the cacao thread blight pathogen Marasmius crinis-equi.</title>
        <authorList>
            <person name="Cohen S.P."/>
            <person name="Baruah I.K."/>
            <person name="Amoako-Attah I."/>
            <person name="Bukari Y."/>
            <person name="Meinhardt L.W."/>
            <person name="Bailey B.A."/>
        </authorList>
    </citation>
    <scope>NUCLEOTIDE SEQUENCE [LARGE SCALE GENOMIC DNA]</scope>
    <source>
        <strain evidence="2 3">GH-76</strain>
    </source>
</reference>
<proteinExistence type="predicted"/>
<gene>
    <name evidence="2" type="ORF">V5O48_010489</name>
</gene>
<accession>A0ABR3F8D2</accession>